<dbReference type="InterPro" id="IPR033580">
    <property type="entry name" value="Nurim-like"/>
</dbReference>
<feature type="transmembrane region" description="Helical" evidence="12">
    <location>
        <begin position="123"/>
        <end position="148"/>
    </location>
</feature>
<comment type="catalytic activity">
    <reaction evidence="11">
        <text>methanethiol + S-adenosyl-L-methionine = dimethyl sulfide + S-adenosyl-L-homocysteine + H(+)</text>
        <dbReference type="Rhea" id="RHEA:50428"/>
        <dbReference type="ChEBI" id="CHEBI:15378"/>
        <dbReference type="ChEBI" id="CHEBI:16007"/>
        <dbReference type="ChEBI" id="CHEBI:17437"/>
        <dbReference type="ChEBI" id="CHEBI:57856"/>
        <dbReference type="ChEBI" id="CHEBI:59789"/>
        <dbReference type="EC" id="2.1.1.334"/>
    </reaction>
</comment>
<dbReference type="Proteomes" id="UP001356308">
    <property type="component" value="Unassembled WGS sequence"/>
</dbReference>
<evidence type="ECO:0000256" key="10">
    <source>
        <dbReference type="ARBA" id="ARBA00023136"/>
    </source>
</evidence>
<keyword evidence="10 12" id="KW-0472">Membrane</keyword>
<feature type="transmembrane region" description="Helical" evidence="12">
    <location>
        <begin position="86"/>
        <end position="103"/>
    </location>
</feature>
<keyword evidence="8 12" id="KW-0812">Transmembrane</keyword>
<dbReference type="NCBIfam" id="NF045656">
    <property type="entry name" value="MeththiolMtaseMddA"/>
    <property type="match status" value="1"/>
</dbReference>
<name>A0ABU7IYD1_9FLAO</name>
<comment type="function">
    <text evidence="1">Catalyzes the methylation of methanethiol (MeSH) to yield dimethylsulphide (DMS).</text>
</comment>
<gene>
    <name evidence="14" type="ORF">V1I91_17585</name>
</gene>
<evidence type="ECO:0000259" key="13">
    <source>
        <dbReference type="Pfam" id="PF07298"/>
    </source>
</evidence>
<feature type="transmembrane region" description="Helical" evidence="12">
    <location>
        <begin position="194"/>
        <end position="214"/>
    </location>
</feature>
<feature type="transmembrane region" description="Helical" evidence="12">
    <location>
        <begin position="7"/>
        <end position="33"/>
    </location>
</feature>
<evidence type="ECO:0000256" key="7">
    <source>
        <dbReference type="ARBA" id="ARBA00022691"/>
    </source>
</evidence>
<evidence type="ECO:0000256" key="1">
    <source>
        <dbReference type="ARBA" id="ARBA00002096"/>
    </source>
</evidence>
<evidence type="ECO:0000313" key="14">
    <source>
        <dbReference type="EMBL" id="MEE1977895.1"/>
    </source>
</evidence>
<comment type="similarity">
    <text evidence="3">Belongs to the nurim family.</text>
</comment>
<dbReference type="Pfam" id="PF07298">
    <property type="entry name" value="NnrU"/>
    <property type="match status" value="1"/>
</dbReference>
<reference evidence="14 15" key="1">
    <citation type="submission" date="2024-01" db="EMBL/GenBank/DDBJ databases">
        <title>Maribacter spp. originated from different algae showed divergent polysaccharides utilization ability.</title>
        <authorList>
            <person name="Wang H."/>
            <person name="Wu Y."/>
        </authorList>
    </citation>
    <scope>NUCLEOTIDE SEQUENCE [LARGE SCALE GENOMIC DNA]</scope>
    <source>
        <strain evidence="14 15">PR1</strain>
    </source>
</reference>
<keyword evidence="6" id="KW-0808">Transferase</keyword>
<dbReference type="EMBL" id="JAZDDG010000009">
    <property type="protein sequence ID" value="MEE1977895.1"/>
    <property type="molecule type" value="Genomic_DNA"/>
</dbReference>
<dbReference type="PANTHER" id="PTHR31040">
    <property type="entry name" value="NURIM"/>
    <property type="match status" value="1"/>
</dbReference>
<comment type="subcellular location">
    <subcellularLocation>
        <location evidence="2">Membrane</location>
        <topology evidence="2">Multi-pass membrane protein</topology>
    </subcellularLocation>
</comment>
<evidence type="ECO:0000256" key="6">
    <source>
        <dbReference type="ARBA" id="ARBA00022679"/>
    </source>
</evidence>
<keyword evidence="7" id="KW-0949">S-adenosyl-L-methionine</keyword>
<feature type="transmembrane region" description="Helical" evidence="12">
    <location>
        <begin position="45"/>
        <end position="65"/>
    </location>
</feature>
<feature type="transmembrane region" description="Helical" evidence="12">
    <location>
        <begin position="169"/>
        <end position="188"/>
    </location>
</feature>
<proteinExistence type="inferred from homology"/>
<dbReference type="InterPro" id="IPR009915">
    <property type="entry name" value="NnrU_dom"/>
</dbReference>
<evidence type="ECO:0000256" key="9">
    <source>
        <dbReference type="ARBA" id="ARBA00022989"/>
    </source>
</evidence>
<keyword evidence="5" id="KW-0489">Methyltransferase</keyword>
<dbReference type="EC" id="2.1.1.334" evidence="4"/>
<keyword evidence="9 12" id="KW-1133">Transmembrane helix</keyword>
<sequence>MKKSIILLYGIVAYFVFLIAFLYAIGFVGNLFVPKSIDSGTETTLVSALYVNSILLSVFALQHSIMARPSFKKWFISIFSQAMERSTYILLSSLALLLIYWQWQPITTIVWEVENSILSSIITGIYFLGWLIVLLSTFMINHLELFGLAQIFDNLKNRQTPNPKFQTNYLYKIIRHPLMLGFIIAFWATPTMTVGHLLFALVTTIYIFVAVKYLEEKDLRKSIGEKYETYQKEVPMIVPFTRNKFKGR</sequence>
<accession>A0ABU7IYD1</accession>
<organism evidence="14 15">
    <name type="scientific">Maribacter cobaltidurans</name>
    <dbReference type="NCBI Taxonomy" id="1178778"/>
    <lineage>
        <taxon>Bacteria</taxon>
        <taxon>Pseudomonadati</taxon>
        <taxon>Bacteroidota</taxon>
        <taxon>Flavobacteriia</taxon>
        <taxon>Flavobacteriales</taxon>
        <taxon>Flavobacteriaceae</taxon>
        <taxon>Maribacter</taxon>
    </lineage>
</organism>
<dbReference type="RefSeq" id="WP_272652579.1">
    <property type="nucleotide sequence ID" value="NZ_JAZDDG010000009.1"/>
</dbReference>
<evidence type="ECO:0000256" key="11">
    <source>
        <dbReference type="ARBA" id="ARBA00048134"/>
    </source>
</evidence>
<feature type="domain" description="NnrU" evidence="13">
    <location>
        <begin position="55"/>
        <end position="189"/>
    </location>
</feature>
<evidence type="ECO:0000256" key="3">
    <source>
        <dbReference type="ARBA" id="ARBA00010631"/>
    </source>
</evidence>
<dbReference type="Gene3D" id="1.20.120.1630">
    <property type="match status" value="1"/>
</dbReference>
<dbReference type="InterPro" id="IPR054700">
    <property type="entry name" value="MddA"/>
</dbReference>
<comment type="caution">
    <text evidence="14">The sequence shown here is derived from an EMBL/GenBank/DDBJ whole genome shotgun (WGS) entry which is preliminary data.</text>
</comment>
<evidence type="ECO:0000313" key="15">
    <source>
        <dbReference type="Proteomes" id="UP001356308"/>
    </source>
</evidence>
<dbReference type="PANTHER" id="PTHR31040:SF1">
    <property type="entry name" value="NURIM"/>
    <property type="match status" value="1"/>
</dbReference>
<evidence type="ECO:0000256" key="8">
    <source>
        <dbReference type="ARBA" id="ARBA00022692"/>
    </source>
</evidence>
<evidence type="ECO:0000256" key="12">
    <source>
        <dbReference type="SAM" id="Phobius"/>
    </source>
</evidence>
<evidence type="ECO:0000256" key="5">
    <source>
        <dbReference type="ARBA" id="ARBA00022603"/>
    </source>
</evidence>
<evidence type="ECO:0000256" key="4">
    <source>
        <dbReference type="ARBA" id="ARBA00012149"/>
    </source>
</evidence>
<evidence type="ECO:0000256" key="2">
    <source>
        <dbReference type="ARBA" id="ARBA00004141"/>
    </source>
</evidence>
<protein>
    <recommendedName>
        <fullName evidence="4">methanethiol S-methyltransferase</fullName>
        <ecNumber evidence="4">2.1.1.334</ecNumber>
    </recommendedName>
</protein>
<keyword evidence="15" id="KW-1185">Reference proteome</keyword>